<reference evidence="2 3" key="1">
    <citation type="submission" date="2024-11" db="EMBL/GenBank/DDBJ databases">
        <title>Chromosome-level genome assembly of the freshwater bivalve Anodonta woodiana.</title>
        <authorList>
            <person name="Chen X."/>
        </authorList>
    </citation>
    <scope>NUCLEOTIDE SEQUENCE [LARGE SCALE GENOMIC DNA]</scope>
    <source>
        <strain evidence="2">MN2024</strain>
        <tissue evidence="2">Gills</tissue>
    </source>
</reference>
<protein>
    <recommendedName>
        <fullName evidence="4">Prolactin receptor</fullName>
    </recommendedName>
</protein>
<evidence type="ECO:0000256" key="1">
    <source>
        <dbReference type="SAM" id="MobiDB-lite"/>
    </source>
</evidence>
<dbReference type="Proteomes" id="UP001634394">
    <property type="component" value="Unassembled WGS sequence"/>
</dbReference>
<feature type="region of interest" description="Disordered" evidence="1">
    <location>
        <begin position="83"/>
        <end position="108"/>
    </location>
</feature>
<comment type="caution">
    <text evidence="2">The sequence shown here is derived from an EMBL/GenBank/DDBJ whole genome shotgun (WGS) entry which is preliminary data.</text>
</comment>
<feature type="non-terminal residue" evidence="2">
    <location>
        <position position="108"/>
    </location>
</feature>
<evidence type="ECO:0008006" key="4">
    <source>
        <dbReference type="Google" id="ProtNLM"/>
    </source>
</evidence>
<sequence>ISSTPSDVAQFSPNGNSQKKSLDVNSFPVQENDFDLVRVTTRRQKAQTKADLKPTHCVMVGWSSDEIRQDQLEDPNIAPIMVPAEEGSGRPEWSQISGSPAELKTLWR</sequence>
<dbReference type="AlphaFoldDB" id="A0ABD3USM9"/>
<accession>A0ABD3USM9</accession>
<evidence type="ECO:0000313" key="2">
    <source>
        <dbReference type="EMBL" id="KAL3852497.1"/>
    </source>
</evidence>
<evidence type="ECO:0000313" key="3">
    <source>
        <dbReference type="Proteomes" id="UP001634394"/>
    </source>
</evidence>
<feature type="region of interest" description="Disordered" evidence="1">
    <location>
        <begin position="1"/>
        <end position="25"/>
    </location>
</feature>
<gene>
    <name evidence="2" type="ORF">ACJMK2_016126</name>
</gene>
<organism evidence="2 3">
    <name type="scientific">Sinanodonta woodiana</name>
    <name type="common">Chinese pond mussel</name>
    <name type="synonym">Anodonta woodiana</name>
    <dbReference type="NCBI Taxonomy" id="1069815"/>
    <lineage>
        <taxon>Eukaryota</taxon>
        <taxon>Metazoa</taxon>
        <taxon>Spiralia</taxon>
        <taxon>Lophotrochozoa</taxon>
        <taxon>Mollusca</taxon>
        <taxon>Bivalvia</taxon>
        <taxon>Autobranchia</taxon>
        <taxon>Heteroconchia</taxon>
        <taxon>Palaeoheterodonta</taxon>
        <taxon>Unionida</taxon>
        <taxon>Unionoidea</taxon>
        <taxon>Unionidae</taxon>
        <taxon>Unioninae</taxon>
        <taxon>Sinanodonta</taxon>
    </lineage>
</organism>
<name>A0ABD3USM9_SINWO</name>
<keyword evidence="3" id="KW-1185">Reference proteome</keyword>
<proteinExistence type="predicted"/>
<feature type="non-terminal residue" evidence="2">
    <location>
        <position position="1"/>
    </location>
</feature>
<dbReference type="EMBL" id="JBJQND010000015">
    <property type="protein sequence ID" value="KAL3852497.1"/>
    <property type="molecule type" value="Genomic_DNA"/>
</dbReference>